<organism evidence="2">
    <name type="scientific">Bradyrhizobium sp. LLZ17</name>
    <dbReference type="NCBI Taxonomy" id="3239388"/>
    <lineage>
        <taxon>Bacteria</taxon>
        <taxon>Pseudomonadati</taxon>
        <taxon>Pseudomonadota</taxon>
        <taxon>Alphaproteobacteria</taxon>
        <taxon>Hyphomicrobiales</taxon>
        <taxon>Nitrobacteraceae</taxon>
        <taxon>Bradyrhizobium</taxon>
    </lineage>
</organism>
<protein>
    <submittedName>
        <fullName evidence="2">Uncharacterized protein</fullName>
    </submittedName>
</protein>
<dbReference type="AlphaFoldDB" id="A0AB39XBP0"/>
<dbReference type="RefSeq" id="WP_369719905.1">
    <property type="nucleotide sequence ID" value="NZ_CP165734.1"/>
</dbReference>
<dbReference type="EMBL" id="CP165734">
    <property type="protein sequence ID" value="XDV55453.1"/>
    <property type="molecule type" value="Genomic_DNA"/>
</dbReference>
<sequence>MSPDIVTLPSSSMAAPIRRMRSLDPPDQTAKIGRDQLSAVGFSHGSAVPAKFDMGILRPPQ</sequence>
<reference evidence="2" key="1">
    <citation type="submission" date="2024-08" db="EMBL/GenBank/DDBJ databases">
        <authorList>
            <person name="Chaddad Z."/>
            <person name="Lamrabet M."/>
            <person name="Bouhnik O."/>
            <person name="Alami S."/>
            <person name="Wipf D."/>
            <person name="Courty P.E."/>
            <person name="Missbah El Idrissi M."/>
        </authorList>
    </citation>
    <scope>NUCLEOTIDE SEQUENCE</scope>
    <source>
        <strain evidence="2">LLZ17</strain>
    </source>
</reference>
<proteinExistence type="predicted"/>
<gene>
    <name evidence="2" type="ORF">AB8Z38_22065</name>
</gene>
<feature type="region of interest" description="Disordered" evidence="1">
    <location>
        <begin position="1"/>
        <end position="28"/>
    </location>
</feature>
<accession>A0AB39XBP0</accession>
<evidence type="ECO:0000256" key="1">
    <source>
        <dbReference type="SAM" id="MobiDB-lite"/>
    </source>
</evidence>
<evidence type="ECO:0000313" key="2">
    <source>
        <dbReference type="EMBL" id="XDV55453.1"/>
    </source>
</evidence>
<name>A0AB39XBP0_9BRAD</name>